<evidence type="ECO:0000256" key="1">
    <source>
        <dbReference type="SAM" id="MobiDB-lite"/>
    </source>
</evidence>
<feature type="region of interest" description="Disordered" evidence="1">
    <location>
        <begin position="87"/>
        <end position="108"/>
    </location>
</feature>
<dbReference type="Proteomes" id="UP001604277">
    <property type="component" value="Unassembled WGS sequence"/>
</dbReference>
<feature type="region of interest" description="Disordered" evidence="1">
    <location>
        <begin position="1"/>
        <end position="25"/>
    </location>
</feature>
<dbReference type="EMBL" id="JBFOLJ010000002">
    <property type="protein sequence ID" value="KAL2554077.1"/>
    <property type="molecule type" value="Genomic_DNA"/>
</dbReference>
<reference evidence="3" key="1">
    <citation type="submission" date="2024-07" db="EMBL/GenBank/DDBJ databases">
        <title>Two chromosome-level genome assemblies of Korean endemic species Abeliophyllum distichum and Forsythia ovata (Oleaceae).</title>
        <authorList>
            <person name="Jang H."/>
        </authorList>
    </citation>
    <scope>NUCLEOTIDE SEQUENCE [LARGE SCALE GENOMIC DNA]</scope>
</reference>
<keyword evidence="3" id="KW-1185">Reference proteome</keyword>
<gene>
    <name evidence="2" type="ORF">Fot_07696</name>
</gene>
<organism evidence="2 3">
    <name type="scientific">Forsythia ovata</name>
    <dbReference type="NCBI Taxonomy" id="205694"/>
    <lineage>
        <taxon>Eukaryota</taxon>
        <taxon>Viridiplantae</taxon>
        <taxon>Streptophyta</taxon>
        <taxon>Embryophyta</taxon>
        <taxon>Tracheophyta</taxon>
        <taxon>Spermatophyta</taxon>
        <taxon>Magnoliopsida</taxon>
        <taxon>eudicotyledons</taxon>
        <taxon>Gunneridae</taxon>
        <taxon>Pentapetalae</taxon>
        <taxon>asterids</taxon>
        <taxon>lamiids</taxon>
        <taxon>Lamiales</taxon>
        <taxon>Oleaceae</taxon>
        <taxon>Forsythieae</taxon>
        <taxon>Forsythia</taxon>
    </lineage>
</organism>
<evidence type="ECO:0000313" key="2">
    <source>
        <dbReference type="EMBL" id="KAL2554077.1"/>
    </source>
</evidence>
<sequence length="147" mass="16437">MSGPNPSRVHIAKKHYPNGSRSADTPKEGLAMLLFKLRLCTGCGGPAAGADPENPRAWKILEGETPHLCQRSLDQTGCKSRDVHEWQGLEGKSQQANPQDRPPQYFSENLPHTKIEHALPEDFSPHHLKPYSLFSICKERVPCAYLR</sequence>
<proteinExistence type="predicted"/>
<comment type="caution">
    <text evidence="2">The sequence shown here is derived from an EMBL/GenBank/DDBJ whole genome shotgun (WGS) entry which is preliminary data.</text>
</comment>
<protein>
    <submittedName>
        <fullName evidence="2">Uncharacterized protein</fullName>
    </submittedName>
</protein>
<name>A0ABD1WWK1_9LAMI</name>
<accession>A0ABD1WWK1</accession>
<dbReference type="AlphaFoldDB" id="A0ABD1WWK1"/>
<evidence type="ECO:0000313" key="3">
    <source>
        <dbReference type="Proteomes" id="UP001604277"/>
    </source>
</evidence>